<name>A0A1H0N2C6_SELRU</name>
<evidence type="ECO:0008006" key="3">
    <source>
        <dbReference type="Google" id="ProtNLM"/>
    </source>
</evidence>
<accession>A0A1H0N2C6</accession>
<dbReference type="RefSeq" id="WP_256324573.1">
    <property type="nucleotide sequence ID" value="NZ_FNJQ01000002.1"/>
</dbReference>
<evidence type="ECO:0000313" key="2">
    <source>
        <dbReference type="Proteomes" id="UP000182412"/>
    </source>
</evidence>
<dbReference type="InterPro" id="IPR018755">
    <property type="entry name" value="Phage_Mu_Gp48"/>
</dbReference>
<gene>
    <name evidence="1" type="ORF">SAMN05216366_102143</name>
</gene>
<protein>
    <recommendedName>
        <fullName evidence="3">DUF2313 domain-containing protein</fullName>
    </recommendedName>
</protein>
<proteinExistence type="predicted"/>
<dbReference type="EMBL" id="FNJQ01000002">
    <property type="protein sequence ID" value="SDO86803.1"/>
    <property type="molecule type" value="Genomic_DNA"/>
</dbReference>
<reference evidence="1 2" key="1">
    <citation type="submission" date="2016-10" db="EMBL/GenBank/DDBJ databases">
        <authorList>
            <person name="de Groot N.N."/>
        </authorList>
    </citation>
    <scope>NUCLEOTIDE SEQUENCE [LARGE SCALE GENOMIC DNA]</scope>
    <source>
        <strain evidence="1 2">S137</strain>
    </source>
</reference>
<sequence>MSFLPWYYQDSKIMNGIMQGDAKEVEAIREKILFILSQYYVDTATEYGLNLWERELGITPSEGASKELRRAQIKAKLQMTTIMTPKQIESIANLFTKEGLATVSEVPKSYHFHVKVPYTDLKWPKELKEAIEKAKPAHLGYDVILSWGRRFFLNCAGGVIKTTIPGETWTETQNHIIFDNGLNGAGETETITHTDTTETQHKSYLFSSGTMNGRLNLNDSGDFSRKERDVGGDITESWLVFTGGRTNSRASPRLNDAPTKQESKTYHVADWREVISRHGKALNAAGGGKEKIWTTTETHTTAERRYKRPAPYYALNKAGNVTVTRKDVGEDVEIQEIIFTGGTLNGGTPQHHTEQHTATKTTRYVVFTAAGRLNAKKAPTLNGSQSETRTESREIQTEKAYVTFAGGTLNGGLMNNRAAHTTRTQVIHIPKWRDVVKRGGATTLNAVKHHSYTVEIQHSTPGRIEKKFSPKRGTLLNNHAVLGYMTL</sequence>
<dbReference type="Pfam" id="PF10076">
    <property type="entry name" value="Phage_Mu_Gp48"/>
    <property type="match status" value="1"/>
</dbReference>
<dbReference type="Proteomes" id="UP000182412">
    <property type="component" value="Unassembled WGS sequence"/>
</dbReference>
<organism evidence="1 2">
    <name type="scientific">Selenomonas ruminantium</name>
    <dbReference type="NCBI Taxonomy" id="971"/>
    <lineage>
        <taxon>Bacteria</taxon>
        <taxon>Bacillati</taxon>
        <taxon>Bacillota</taxon>
        <taxon>Negativicutes</taxon>
        <taxon>Selenomonadales</taxon>
        <taxon>Selenomonadaceae</taxon>
        <taxon>Selenomonas</taxon>
    </lineage>
</organism>
<dbReference type="AlphaFoldDB" id="A0A1H0N2C6"/>
<evidence type="ECO:0000313" key="1">
    <source>
        <dbReference type="EMBL" id="SDO86803.1"/>
    </source>
</evidence>